<reference evidence="2 3" key="1">
    <citation type="submission" date="2019-12" db="EMBL/GenBank/DDBJ databases">
        <authorList>
            <person name="Kun Z."/>
        </authorList>
    </citation>
    <scope>NUCLEOTIDE SEQUENCE [LARGE SCALE GENOMIC DNA]</scope>
    <source>
        <strain evidence="2 3">YIM 123512</strain>
    </source>
</reference>
<feature type="compositionally biased region" description="Low complexity" evidence="1">
    <location>
        <begin position="1"/>
        <end position="14"/>
    </location>
</feature>
<feature type="region of interest" description="Disordered" evidence="1">
    <location>
        <begin position="1"/>
        <end position="72"/>
    </location>
</feature>
<sequence>MTAIAAAAFSACSSGTDDDPGDAASPEQSSAASSPAQSPSERPSEVQTSGSASTSTGPSVAPATGPLIAVGTSSFRAPDGWVEDGGISQDQNSARRPGGGGLVIVGDMAAFGSAAPLDARVQVALDQAPKGATRLPDVSLGDDGTLAGVITYKEGGNTVVDVMTERAGRVVNVSFTLRPSDLKADPDLVESVLASWQWVAGGSS</sequence>
<feature type="compositionally biased region" description="Low complexity" evidence="1">
    <location>
        <begin position="48"/>
        <end position="64"/>
    </location>
</feature>
<accession>A0A6L7EZI9</accession>
<dbReference type="AlphaFoldDB" id="A0A6L7EZI9"/>
<gene>
    <name evidence="2" type="ORF">GRQ65_05860</name>
</gene>
<evidence type="ECO:0000313" key="3">
    <source>
        <dbReference type="Proteomes" id="UP000473325"/>
    </source>
</evidence>
<organism evidence="2 3">
    <name type="scientific">Nocardioides flavescens</name>
    <dbReference type="NCBI Taxonomy" id="2691959"/>
    <lineage>
        <taxon>Bacteria</taxon>
        <taxon>Bacillati</taxon>
        <taxon>Actinomycetota</taxon>
        <taxon>Actinomycetes</taxon>
        <taxon>Propionibacteriales</taxon>
        <taxon>Nocardioidaceae</taxon>
        <taxon>Nocardioides</taxon>
    </lineage>
</organism>
<keyword evidence="3" id="KW-1185">Reference proteome</keyword>
<evidence type="ECO:0008006" key="4">
    <source>
        <dbReference type="Google" id="ProtNLM"/>
    </source>
</evidence>
<evidence type="ECO:0000313" key="2">
    <source>
        <dbReference type="EMBL" id="MXG89072.1"/>
    </source>
</evidence>
<evidence type="ECO:0000256" key="1">
    <source>
        <dbReference type="SAM" id="MobiDB-lite"/>
    </source>
</evidence>
<dbReference type="EMBL" id="WUEK01000003">
    <property type="protein sequence ID" value="MXG89072.1"/>
    <property type="molecule type" value="Genomic_DNA"/>
</dbReference>
<dbReference type="RefSeq" id="WP_160876151.1">
    <property type="nucleotide sequence ID" value="NZ_WUEK01000003.1"/>
</dbReference>
<name>A0A6L7EZI9_9ACTN</name>
<dbReference type="Proteomes" id="UP000473325">
    <property type="component" value="Unassembled WGS sequence"/>
</dbReference>
<comment type="caution">
    <text evidence="2">The sequence shown here is derived from an EMBL/GenBank/DDBJ whole genome shotgun (WGS) entry which is preliminary data.</text>
</comment>
<feature type="compositionally biased region" description="Low complexity" evidence="1">
    <location>
        <begin position="23"/>
        <end position="41"/>
    </location>
</feature>
<protein>
    <recommendedName>
        <fullName evidence="4">Lipoprotein LpqN</fullName>
    </recommendedName>
</protein>
<proteinExistence type="predicted"/>